<dbReference type="Pfam" id="PF10098">
    <property type="entry name" value="DUF2336"/>
    <property type="match status" value="1"/>
</dbReference>
<protein>
    <recommendedName>
        <fullName evidence="4">DUF2336 domain-containing protein</fullName>
    </recommendedName>
</protein>
<feature type="compositionally biased region" description="Low complexity" evidence="1">
    <location>
        <begin position="422"/>
        <end position="436"/>
    </location>
</feature>
<accession>A0A0P8A279</accession>
<evidence type="ECO:0000313" key="2">
    <source>
        <dbReference type="EMBL" id="KPQ09271.1"/>
    </source>
</evidence>
<proteinExistence type="predicted"/>
<dbReference type="PATRIC" id="fig|1653334.4.peg.837"/>
<evidence type="ECO:0008006" key="4">
    <source>
        <dbReference type="Google" id="ProtNLM"/>
    </source>
</evidence>
<dbReference type="InterPro" id="IPR019285">
    <property type="entry name" value="DUF2336"/>
</dbReference>
<feature type="region of interest" description="Disordered" evidence="1">
    <location>
        <begin position="413"/>
        <end position="436"/>
    </location>
</feature>
<evidence type="ECO:0000313" key="3">
    <source>
        <dbReference type="Proteomes" id="UP000050497"/>
    </source>
</evidence>
<dbReference type="AlphaFoldDB" id="A0A0P8A279"/>
<dbReference type="Proteomes" id="UP000050497">
    <property type="component" value="Unassembled WGS sequence"/>
</dbReference>
<organism evidence="2 3">
    <name type="scientific">Saliniramus fredricksonii</name>
    <dbReference type="NCBI Taxonomy" id="1653334"/>
    <lineage>
        <taxon>Bacteria</taxon>
        <taxon>Pseudomonadati</taxon>
        <taxon>Pseudomonadota</taxon>
        <taxon>Alphaproteobacteria</taxon>
        <taxon>Hyphomicrobiales</taxon>
        <taxon>Salinarimonadaceae</taxon>
        <taxon>Saliniramus</taxon>
    </lineage>
</organism>
<evidence type="ECO:0000256" key="1">
    <source>
        <dbReference type="SAM" id="MobiDB-lite"/>
    </source>
</evidence>
<reference evidence="2 3" key="1">
    <citation type="submission" date="2015-09" db="EMBL/GenBank/DDBJ databases">
        <title>Identification and resolution of microdiversity through metagenomic sequencing of parallel consortia.</title>
        <authorList>
            <person name="Nelson W.C."/>
            <person name="Romine M.F."/>
            <person name="Lindemann S.R."/>
        </authorList>
    </citation>
    <scope>NUCLEOTIDE SEQUENCE [LARGE SCALE GENOMIC DNA]</scope>
    <source>
        <strain evidence="2">HL-109</strain>
    </source>
</reference>
<name>A0A0P8A279_9HYPH</name>
<comment type="caution">
    <text evidence="2">The sequence shown here is derived from an EMBL/GenBank/DDBJ whole genome shotgun (WGS) entry which is preliminary data.</text>
</comment>
<dbReference type="EMBL" id="LJSX01000031">
    <property type="protein sequence ID" value="KPQ09271.1"/>
    <property type="molecule type" value="Genomic_DNA"/>
</dbReference>
<gene>
    <name evidence="2" type="ORF">HLUCCO17_15670</name>
</gene>
<sequence length="436" mass="47626">MALFLIIAKATFKQNVNFPGENSSANRILLVVRQMDFTMEHGSQQDDTIESRLELLVRQGGGYEGAFDLLVDVLIERGPQLPDSRRDDCMDLIIAVAPRCSARTIGEATRRMALHEHAPRTLILALAQLAIAREARESGEKAPPAAEAQPEDELTRLIAEAPAEALRDLARREDLHAGACARLLQRGDQEAIAVCARNRKARFDRSGFAEVAAMAVEDDDIRAALCHRWDIPEDDVARFWGACVDQDKARLLVSGFSADEEPQLDDMPPLGLSDEEEAVLETERQLAELILEHTRPSSLPRAARKLAEAAGIDDGLAFDLICGSYERGVVLLARAAGMDEWAFLKLVCSRLKQIASTTTPHRALRHFRECSREEAGRILASITDVKSLIAQERAAAKATARAQAKAARIRSLQGLEPQAEDASPPVASPQPVAASA</sequence>